<proteinExistence type="predicted"/>
<keyword evidence="3" id="KW-1185">Reference proteome</keyword>
<evidence type="ECO:0000313" key="2">
    <source>
        <dbReference type="EMBL" id="SNB75074.1"/>
    </source>
</evidence>
<reference evidence="1" key="1">
    <citation type="submission" date="2017-05" db="EMBL/GenBank/DDBJ databases">
        <authorList>
            <person name="Song R."/>
            <person name="Chenine A.L."/>
            <person name="Ruprecht R.M."/>
        </authorList>
    </citation>
    <scope>NUCLEOTIDE SEQUENCE</scope>
    <source>
        <strain evidence="1">Kingella_eburonensis</strain>
    </source>
</reference>
<evidence type="ECO:0000313" key="3">
    <source>
        <dbReference type="Proteomes" id="UP000215450"/>
    </source>
</evidence>
<dbReference type="EMBL" id="FXUV02000034">
    <property type="protein sequence ID" value="SNB75074.1"/>
    <property type="molecule type" value="Genomic_DNA"/>
</dbReference>
<dbReference type="EMBL" id="FXUV01000085">
    <property type="protein sequence ID" value="SMQ13610.1"/>
    <property type="molecule type" value="Genomic_DNA"/>
</dbReference>
<dbReference type="Proteomes" id="UP000215450">
    <property type="component" value="Unassembled WGS sequence"/>
</dbReference>
<protein>
    <recommendedName>
        <fullName evidence="4">Type III restriction enzyme, res subunit</fullName>
    </recommendedName>
</protein>
<reference evidence="2 3" key="2">
    <citation type="submission" date="2017-06" db="EMBL/GenBank/DDBJ databases">
        <authorList>
            <person name="Kim H.J."/>
            <person name="Triplett B.A."/>
        </authorList>
    </citation>
    <scope>NUCLEOTIDE SEQUENCE [LARGE SCALE GENOMIC DNA]</scope>
    <source>
        <strain evidence="2">Kingella_eburonensis</strain>
    </source>
</reference>
<evidence type="ECO:0008006" key="4">
    <source>
        <dbReference type="Google" id="ProtNLM"/>
    </source>
</evidence>
<dbReference type="STRING" id="1522312.GCA_900177895_00788"/>
<organism evidence="1">
    <name type="scientific">Kingella negevensis</name>
    <dbReference type="NCBI Taxonomy" id="1522312"/>
    <lineage>
        <taxon>Bacteria</taxon>
        <taxon>Pseudomonadati</taxon>
        <taxon>Pseudomonadota</taxon>
        <taxon>Betaproteobacteria</taxon>
        <taxon>Neisseriales</taxon>
        <taxon>Neisseriaceae</taxon>
        <taxon>Kingella</taxon>
    </lineage>
</organism>
<evidence type="ECO:0000313" key="1">
    <source>
        <dbReference type="EMBL" id="SMQ13610.1"/>
    </source>
</evidence>
<dbReference type="AlphaFoldDB" id="A0A238HII7"/>
<name>A0A238HII7_9NEIS</name>
<gene>
    <name evidence="1" type="ORF">KEBURONENSIS_00677</name>
    <name evidence="2" type="ORF">KEBURONENSIS_01562</name>
</gene>
<sequence>MDLFEPQTLLNILDWNINNYPTKVAFIPDSGSLKFAVDVNDKEQVIYQTANQQMNLSDLFVDDFLETKPSDLVNWLDRHIEHADTPRHYMLLFLGRIVDDLLAKPNVRLVDLLRNKFVLARAIDSQMNVCRNEAKSRSYQQALFSDNADVQACFDAEFAYEFKPENYVPQPPFYSGRYQFSKHFFAEIENLKASGEEFECAKLLDMLPEIKYWVRNPDLGKRGFWLPLSNRRFFPDFICELQDGRIFIAEYKGEAYKSNDDSKEKCTVGEYWAAQSGGKGVFAMLVKQDELGRDMRQQILAVIQAA</sequence>
<accession>A0A238HII7</accession>